<accession>A0A6L9L8P4</accession>
<reference evidence="3 4" key="1">
    <citation type="submission" date="2020-02" db="EMBL/GenBank/DDBJ databases">
        <title>Draft genome sequence of two Spirosoma agri KCTC 52727 and Spirosoma terrae KCTC 52035.</title>
        <authorList>
            <person name="Rojas J."/>
            <person name="Ambika Manirajan B."/>
            <person name="Suarez C."/>
            <person name="Ratering S."/>
            <person name="Schnell S."/>
        </authorList>
    </citation>
    <scope>NUCLEOTIDE SEQUENCE [LARGE SCALE GENOMIC DNA]</scope>
    <source>
        <strain evidence="3 4">KCTC 52035</strain>
    </source>
</reference>
<dbReference type="Pfam" id="PF04773">
    <property type="entry name" value="FecR"/>
    <property type="match status" value="1"/>
</dbReference>
<dbReference type="AlphaFoldDB" id="A0A6L9L8P4"/>
<dbReference type="InterPro" id="IPR032508">
    <property type="entry name" value="FecR_C"/>
</dbReference>
<sequence>MDNHSETLSSVEDFLKNEAFRRWVTERQPADRAYWQAWLAVNSDKKEIYEQAIATFLVVEGNKIELTDHTAKQKAEQIVDQMVDFSAPVRPLLGWAKWMAAAAIISVLVWWRMDTDQVGSQARVTRATERKETSWKQVKNTTGIPLVVLLPDSSSVLLSSGSQLRFNKQTNQAQREVYLDGEGFFEVTKKPDKPFIVYTPTLTTKVLGTSFQVRSFDNETSAYVRVKTGKVSVLSAVSPKKPILLRVNEQLRLDTKTDKVLKQSRSVADEQSSSIISEQFVFNYTPIPVIFGQLEDSYHMPIIYDQQSLKKCTFTGQLNDVPFLEKIRLICLAIDSTFEVVDNQLIIHSHGCS</sequence>
<dbReference type="Pfam" id="PF16344">
    <property type="entry name" value="FecR_C"/>
    <property type="match status" value="1"/>
</dbReference>
<evidence type="ECO:0000313" key="4">
    <source>
        <dbReference type="Proteomes" id="UP000474175"/>
    </source>
</evidence>
<name>A0A6L9L8P4_9BACT</name>
<dbReference type="InterPro" id="IPR012373">
    <property type="entry name" value="Ferrdict_sens_TM"/>
</dbReference>
<evidence type="ECO:0000313" key="3">
    <source>
        <dbReference type="EMBL" id="NDU96790.1"/>
    </source>
</evidence>
<dbReference type="PANTHER" id="PTHR30273:SF2">
    <property type="entry name" value="PROTEIN FECR"/>
    <property type="match status" value="1"/>
</dbReference>
<protein>
    <submittedName>
        <fullName evidence="3">DUF4974 domain-containing protein</fullName>
    </submittedName>
</protein>
<comment type="caution">
    <text evidence="3">The sequence shown here is derived from an EMBL/GenBank/DDBJ whole genome shotgun (WGS) entry which is preliminary data.</text>
</comment>
<dbReference type="InterPro" id="IPR006860">
    <property type="entry name" value="FecR"/>
</dbReference>
<evidence type="ECO:0000259" key="1">
    <source>
        <dbReference type="Pfam" id="PF04773"/>
    </source>
</evidence>
<proteinExistence type="predicted"/>
<gene>
    <name evidence="3" type="ORF">GK108_18045</name>
</gene>
<keyword evidence="4" id="KW-1185">Reference proteome</keyword>
<evidence type="ECO:0000259" key="2">
    <source>
        <dbReference type="Pfam" id="PF16344"/>
    </source>
</evidence>
<feature type="domain" description="Protein FecR C-terminal" evidence="2">
    <location>
        <begin position="279"/>
        <end position="347"/>
    </location>
</feature>
<dbReference type="Gene3D" id="2.60.120.1440">
    <property type="match status" value="1"/>
</dbReference>
<organism evidence="3 4">
    <name type="scientific">Spirosoma terrae</name>
    <dbReference type="NCBI Taxonomy" id="1968276"/>
    <lineage>
        <taxon>Bacteria</taxon>
        <taxon>Pseudomonadati</taxon>
        <taxon>Bacteroidota</taxon>
        <taxon>Cytophagia</taxon>
        <taxon>Cytophagales</taxon>
        <taxon>Cytophagaceae</taxon>
        <taxon>Spirosoma</taxon>
    </lineage>
</organism>
<dbReference type="GO" id="GO:0016989">
    <property type="term" value="F:sigma factor antagonist activity"/>
    <property type="evidence" value="ECO:0007669"/>
    <property type="project" value="TreeGrafter"/>
</dbReference>
<dbReference type="PANTHER" id="PTHR30273">
    <property type="entry name" value="PERIPLASMIC SIGNAL SENSOR AND SIGMA FACTOR ACTIVATOR FECR-RELATED"/>
    <property type="match status" value="1"/>
</dbReference>
<dbReference type="EMBL" id="JAAFZH010000008">
    <property type="protein sequence ID" value="NDU96790.1"/>
    <property type="molecule type" value="Genomic_DNA"/>
</dbReference>
<dbReference type="Gene3D" id="3.55.50.30">
    <property type="match status" value="1"/>
</dbReference>
<dbReference type="PIRSF" id="PIRSF018266">
    <property type="entry name" value="FecR"/>
    <property type="match status" value="1"/>
</dbReference>
<dbReference type="RefSeq" id="WP_163951602.1">
    <property type="nucleotide sequence ID" value="NZ_JAAFZH010000008.1"/>
</dbReference>
<feature type="domain" description="FecR protein" evidence="1">
    <location>
        <begin position="146"/>
        <end position="231"/>
    </location>
</feature>
<dbReference type="Proteomes" id="UP000474175">
    <property type="component" value="Unassembled WGS sequence"/>
</dbReference>